<organism evidence="2 3">
    <name type="scientific">Microbacterium proteolyticum</name>
    <dbReference type="NCBI Taxonomy" id="1572644"/>
    <lineage>
        <taxon>Bacteria</taxon>
        <taxon>Bacillati</taxon>
        <taxon>Actinomycetota</taxon>
        <taxon>Actinomycetes</taxon>
        <taxon>Micrococcales</taxon>
        <taxon>Microbacteriaceae</taxon>
        <taxon>Microbacterium</taxon>
    </lineage>
</organism>
<feature type="region of interest" description="Disordered" evidence="1">
    <location>
        <begin position="193"/>
        <end position="224"/>
    </location>
</feature>
<evidence type="ECO:0000256" key="1">
    <source>
        <dbReference type="SAM" id="MobiDB-lite"/>
    </source>
</evidence>
<sequence length="224" mass="24270">MTTINDIQIPIETRASRLRGAERPAPPAPVDDVAQTLAEYTRLALSTRSRLEIDPVEFTADGDVWVPLWLHAEPPAAARATVRRDGVETVVYRRWVEALPGETVTTDDGRLWRDVWEANPTERFESYVLRAALARAFADVIGDRPEPGKPRARAAAPAPVEPADGEPAPRLSDAEAAELEALVRALPWGVSDAPEVAAMPGPVPRPPAAHVPRLAAPETRGGVR</sequence>
<dbReference type="Proteomes" id="UP000543579">
    <property type="component" value="Unassembled WGS sequence"/>
</dbReference>
<accession>A0A7W5CIC8</accession>
<evidence type="ECO:0000313" key="3">
    <source>
        <dbReference type="Proteomes" id="UP000543579"/>
    </source>
</evidence>
<proteinExistence type="predicted"/>
<dbReference type="AlphaFoldDB" id="A0A7W5CIC8"/>
<protein>
    <submittedName>
        <fullName evidence="2">Uncharacterized protein</fullName>
    </submittedName>
</protein>
<gene>
    <name evidence="2" type="ORF">FHS07_001921</name>
</gene>
<reference evidence="2 3" key="1">
    <citation type="submission" date="2020-08" db="EMBL/GenBank/DDBJ databases">
        <title>Genomic Encyclopedia of Type Strains, Phase III (KMG-III): the genomes of soil and plant-associated and newly described type strains.</title>
        <authorList>
            <person name="Whitman W."/>
        </authorList>
    </citation>
    <scope>NUCLEOTIDE SEQUENCE [LARGE SCALE GENOMIC DNA]</scope>
    <source>
        <strain evidence="2 3">CECT 8356</strain>
    </source>
</reference>
<evidence type="ECO:0000313" key="2">
    <source>
        <dbReference type="EMBL" id="MBB3158225.1"/>
    </source>
</evidence>
<feature type="compositionally biased region" description="Low complexity" evidence="1">
    <location>
        <begin position="153"/>
        <end position="169"/>
    </location>
</feature>
<dbReference type="EMBL" id="JACHXY010000002">
    <property type="protein sequence ID" value="MBB3158225.1"/>
    <property type="molecule type" value="Genomic_DNA"/>
</dbReference>
<feature type="region of interest" description="Disordered" evidence="1">
    <location>
        <begin position="142"/>
        <end position="176"/>
    </location>
</feature>
<comment type="caution">
    <text evidence="2">The sequence shown here is derived from an EMBL/GenBank/DDBJ whole genome shotgun (WGS) entry which is preliminary data.</text>
</comment>
<name>A0A7W5CIC8_9MICO</name>
<dbReference type="RefSeq" id="WP_183419681.1">
    <property type="nucleotide sequence ID" value="NZ_JACHXY010000002.1"/>
</dbReference>